<dbReference type="AlphaFoldDB" id="A0AAE7E0I8"/>
<organism evidence="2 3">
    <name type="scientific">Arcobacter aquimarinus</name>
    <dbReference type="NCBI Taxonomy" id="1315211"/>
    <lineage>
        <taxon>Bacteria</taxon>
        <taxon>Pseudomonadati</taxon>
        <taxon>Campylobacterota</taxon>
        <taxon>Epsilonproteobacteria</taxon>
        <taxon>Campylobacterales</taxon>
        <taxon>Arcobacteraceae</taxon>
        <taxon>Arcobacter</taxon>
    </lineage>
</organism>
<proteinExistence type="predicted"/>
<dbReference type="GO" id="GO:0003677">
    <property type="term" value="F:DNA binding"/>
    <property type="evidence" value="ECO:0007669"/>
    <property type="project" value="InterPro"/>
</dbReference>
<dbReference type="Pfam" id="PF07022">
    <property type="entry name" value="Phage_CI_repr"/>
    <property type="match status" value="1"/>
</dbReference>
<dbReference type="GO" id="GO:0045892">
    <property type="term" value="P:negative regulation of DNA-templated transcription"/>
    <property type="evidence" value="ECO:0007669"/>
    <property type="project" value="InterPro"/>
</dbReference>
<accession>A0AAE7E0I8</accession>
<feature type="domain" description="Bacteriophage CI repressor N-terminal" evidence="1">
    <location>
        <begin position="7"/>
        <end position="67"/>
    </location>
</feature>
<gene>
    <name evidence="2" type="ORF">AAQM_1314</name>
</gene>
<dbReference type="Proteomes" id="UP000502065">
    <property type="component" value="Chromosome"/>
</dbReference>
<keyword evidence="3" id="KW-1185">Reference proteome</keyword>
<sequence length="134" mass="15756">MLNYDVIINNLIEELKIENESDLSRLMGMSRQSLQNHKARNTIPYKQIIYLCLTNKIDINKIFNNEDNKKTISNHIQKIENQNGLNIQGKNNQVSNIKTDSKKLEIIEKIEKLPPKRQDYYYHVISAEILNLED</sequence>
<protein>
    <recommendedName>
        <fullName evidence="1">Bacteriophage CI repressor N-terminal domain-containing protein</fullName>
    </recommendedName>
</protein>
<dbReference type="InterPro" id="IPR010744">
    <property type="entry name" value="Phage_CI_N"/>
</dbReference>
<dbReference type="KEGG" id="aaqi:AAQM_1314"/>
<dbReference type="RefSeq" id="WP_171920684.1">
    <property type="nucleotide sequence ID" value="NZ_CBCSAE010000004.1"/>
</dbReference>
<dbReference type="InterPro" id="IPR010982">
    <property type="entry name" value="Lambda_DNA-bd_dom_sf"/>
</dbReference>
<name>A0AAE7E0I8_9BACT</name>
<dbReference type="EMBL" id="CP030944">
    <property type="protein sequence ID" value="QKE26063.1"/>
    <property type="molecule type" value="Genomic_DNA"/>
</dbReference>
<reference evidence="2 3" key="1">
    <citation type="submission" date="2018-07" db="EMBL/GenBank/DDBJ databases">
        <title>Identification of phenol metabolism pathways in Arcobacter.</title>
        <authorList>
            <person name="Miller W.G."/>
            <person name="Yee E."/>
            <person name="Bono J.L."/>
        </authorList>
    </citation>
    <scope>NUCLEOTIDE SEQUENCE [LARGE SCALE GENOMIC DNA]</scope>
    <source>
        <strain evidence="2 3">W63</strain>
    </source>
</reference>
<evidence type="ECO:0000259" key="1">
    <source>
        <dbReference type="Pfam" id="PF07022"/>
    </source>
</evidence>
<evidence type="ECO:0000313" key="2">
    <source>
        <dbReference type="EMBL" id="QKE26063.1"/>
    </source>
</evidence>
<evidence type="ECO:0000313" key="3">
    <source>
        <dbReference type="Proteomes" id="UP000502065"/>
    </source>
</evidence>
<dbReference type="Gene3D" id="1.10.260.40">
    <property type="entry name" value="lambda repressor-like DNA-binding domains"/>
    <property type="match status" value="1"/>
</dbReference>